<feature type="compositionally biased region" description="Acidic residues" evidence="2">
    <location>
        <begin position="142"/>
        <end position="157"/>
    </location>
</feature>
<feature type="compositionally biased region" description="Polar residues" evidence="2">
    <location>
        <begin position="80"/>
        <end position="90"/>
    </location>
</feature>
<feature type="region of interest" description="Disordered" evidence="2">
    <location>
        <begin position="70"/>
        <end position="175"/>
    </location>
</feature>
<organism evidence="3 4">
    <name type="scientific">Maioricimonas rarisocia</name>
    <dbReference type="NCBI Taxonomy" id="2528026"/>
    <lineage>
        <taxon>Bacteria</taxon>
        <taxon>Pseudomonadati</taxon>
        <taxon>Planctomycetota</taxon>
        <taxon>Planctomycetia</taxon>
        <taxon>Planctomycetales</taxon>
        <taxon>Planctomycetaceae</taxon>
        <taxon>Maioricimonas</taxon>
    </lineage>
</organism>
<proteinExistence type="predicted"/>
<keyword evidence="1" id="KW-0175">Coiled coil</keyword>
<feature type="compositionally biased region" description="Low complexity" evidence="2">
    <location>
        <begin position="188"/>
        <end position="199"/>
    </location>
</feature>
<evidence type="ECO:0000256" key="2">
    <source>
        <dbReference type="SAM" id="MobiDB-lite"/>
    </source>
</evidence>
<feature type="coiled-coil region" evidence="1">
    <location>
        <begin position="237"/>
        <end position="285"/>
    </location>
</feature>
<feature type="compositionally biased region" description="Low complexity" evidence="2">
    <location>
        <begin position="104"/>
        <end position="138"/>
    </location>
</feature>
<sequence>MDFLNSEQWLLPLKLTPLHPVSSITDNGVLMKTYRMALWRSLAVVSTALLVTMGTAGCRSAPVAMPTLPQFRPQGEGRAENQTVASTATSPDAPHLSLETATPANAATNGKSAAARPARAPKVSRPLPAKPAAVVAQKPADEPLEDAWDVVELETPADDSGNGWTTAGVPAEQGESTDRIQLTGHETAPALAPPRLVAPENSSRVPVPATRQVSATMAAPGGRSPCDDCVPMLNDWQQQLQEQTDTLSTKVDLLEDELKASREALQTVNTALEASNRELSRLSNDVRYWQGEVKRIETVMERQHQQDIKSLDALSTTLEQLIRDDYQSSQSPATDQNRPR</sequence>
<dbReference type="Proteomes" id="UP000320496">
    <property type="component" value="Chromosome"/>
</dbReference>
<reference evidence="3 4" key="1">
    <citation type="submission" date="2019-02" db="EMBL/GenBank/DDBJ databases">
        <title>Deep-cultivation of Planctomycetes and their phenomic and genomic characterization uncovers novel biology.</title>
        <authorList>
            <person name="Wiegand S."/>
            <person name="Jogler M."/>
            <person name="Boedeker C."/>
            <person name="Pinto D."/>
            <person name="Vollmers J."/>
            <person name="Rivas-Marin E."/>
            <person name="Kohn T."/>
            <person name="Peeters S.H."/>
            <person name="Heuer A."/>
            <person name="Rast P."/>
            <person name="Oberbeckmann S."/>
            <person name="Bunk B."/>
            <person name="Jeske O."/>
            <person name="Meyerdierks A."/>
            <person name="Storesund J.E."/>
            <person name="Kallscheuer N."/>
            <person name="Luecker S."/>
            <person name="Lage O.M."/>
            <person name="Pohl T."/>
            <person name="Merkel B.J."/>
            <person name="Hornburger P."/>
            <person name="Mueller R.-W."/>
            <person name="Bruemmer F."/>
            <person name="Labrenz M."/>
            <person name="Spormann A.M."/>
            <person name="Op den Camp H."/>
            <person name="Overmann J."/>
            <person name="Amann R."/>
            <person name="Jetten M.S.M."/>
            <person name="Mascher T."/>
            <person name="Medema M.H."/>
            <person name="Devos D.P."/>
            <person name="Kaster A.-K."/>
            <person name="Ovreas L."/>
            <person name="Rohde M."/>
            <person name="Galperin M.Y."/>
            <person name="Jogler C."/>
        </authorList>
    </citation>
    <scope>NUCLEOTIDE SEQUENCE [LARGE SCALE GENOMIC DNA]</scope>
    <source>
        <strain evidence="3 4">Mal4</strain>
    </source>
</reference>
<keyword evidence="4" id="KW-1185">Reference proteome</keyword>
<dbReference type="KEGG" id="mri:Mal4_45780"/>
<evidence type="ECO:0000313" key="4">
    <source>
        <dbReference type="Proteomes" id="UP000320496"/>
    </source>
</evidence>
<protein>
    <submittedName>
        <fullName evidence="3">Uncharacterized protein</fullName>
    </submittedName>
</protein>
<evidence type="ECO:0000256" key="1">
    <source>
        <dbReference type="SAM" id="Coils"/>
    </source>
</evidence>
<dbReference type="AlphaFoldDB" id="A0A517ZCP2"/>
<accession>A0A517ZCP2</accession>
<dbReference type="RefSeq" id="WP_145371373.1">
    <property type="nucleotide sequence ID" value="NZ_CP036275.1"/>
</dbReference>
<gene>
    <name evidence="3" type="ORF">Mal4_45780</name>
</gene>
<feature type="region of interest" description="Disordered" evidence="2">
    <location>
        <begin position="188"/>
        <end position="207"/>
    </location>
</feature>
<name>A0A517ZCP2_9PLAN</name>
<dbReference type="EMBL" id="CP036275">
    <property type="protein sequence ID" value="QDU40222.1"/>
    <property type="molecule type" value="Genomic_DNA"/>
</dbReference>
<evidence type="ECO:0000313" key="3">
    <source>
        <dbReference type="EMBL" id="QDU40222.1"/>
    </source>
</evidence>